<dbReference type="SMART" id="SM00448">
    <property type="entry name" value="REC"/>
    <property type="match status" value="1"/>
</dbReference>
<dbReference type="InterPro" id="IPR011047">
    <property type="entry name" value="Quinoprotein_ADH-like_sf"/>
</dbReference>
<dbReference type="EMBL" id="JAKJSC010000001">
    <property type="protein sequence ID" value="MDE5416748.1"/>
    <property type="molecule type" value="Genomic_DNA"/>
</dbReference>
<dbReference type="InterPro" id="IPR036097">
    <property type="entry name" value="HisK_dim/P_sf"/>
</dbReference>
<evidence type="ECO:0000313" key="14">
    <source>
        <dbReference type="Proteomes" id="UP001528920"/>
    </source>
</evidence>
<evidence type="ECO:0000256" key="1">
    <source>
        <dbReference type="ARBA" id="ARBA00000085"/>
    </source>
</evidence>
<organism evidence="13 14">
    <name type="scientific">Paralabilibaculum antarcticum</name>
    <dbReference type="NCBI Taxonomy" id="2912572"/>
    <lineage>
        <taxon>Bacteria</taxon>
        <taxon>Pseudomonadati</taxon>
        <taxon>Bacteroidota</taxon>
        <taxon>Bacteroidia</taxon>
        <taxon>Marinilabiliales</taxon>
        <taxon>Marinifilaceae</taxon>
        <taxon>Paralabilibaculum</taxon>
    </lineage>
</organism>
<feature type="domain" description="HTH araC/xylS-type" evidence="10">
    <location>
        <begin position="1254"/>
        <end position="1353"/>
    </location>
</feature>
<reference evidence="13 14" key="1">
    <citation type="submission" date="2022-01" db="EMBL/GenBank/DDBJ databases">
        <title>Labilibaculum sp. nov, a marine bacterium isolated from Antarctica.</title>
        <authorList>
            <person name="Dai W."/>
        </authorList>
    </citation>
    <scope>NUCLEOTIDE SEQUENCE [LARGE SCALE GENOMIC DNA]</scope>
    <source>
        <strain evidence="13 14">DW002</strain>
    </source>
</reference>
<dbReference type="InterPro" id="IPR011123">
    <property type="entry name" value="Y_Y_Y"/>
</dbReference>
<dbReference type="Gene3D" id="1.10.287.130">
    <property type="match status" value="1"/>
</dbReference>
<dbReference type="SMART" id="SM00342">
    <property type="entry name" value="HTH_ARAC"/>
    <property type="match status" value="1"/>
</dbReference>
<dbReference type="Pfam" id="PF00512">
    <property type="entry name" value="HisKA"/>
    <property type="match status" value="1"/>
</dbReference>
<dbReference type="InterPro" id="IPR003594">
    <property type="entry name" value="HATPase_dom"/>
</dbReference>
<dbReference type="Pfam" id="PF07495">
    <property type="entry name" value="Y_Y_Y"/>
    <property type="match status" value="1"/>
</dbReference>
<feature type="chain" id="PRO_5045054040" description="histidine kinase" evidence="9">
    <location>
        <begin position="19"/>
        <end position="1356"/>
    </location>
</feature>
<dbReference type="Pfam" id="PF00072">
    <property type="entry name" value="Response_reg"/>
    <property type="match status" value="1"/>
</dbReference>
<dbReference type="PANTHER" id="PTHR43547">
    <property type="entry name" value="TWO-COMPONENT HISTIDINE KINASE"/>
    <property type="match status" value="1"/>
</dbReference>
<keyword evidence="8" id="KW-0812">Transmembrane</keyword>
<dbReference type="PRINTS" id="PR00344">
    <property type="entry name" value="BCTRLSENSOR"/>
</dbReference>
<feature type="domain" description="Response regulatory" evidence="12">
    <location>
        <begin position="1107"/>
        <end position="1222"/>
    </location>
</feature>
<dbReference type="PROSITE" id="PS50109">
    <property type="entry name" value="HIS_KIN"/>
    <property type="match status" value="1"/>
</dbReference>
<gene>
    <name evidence="13" type="ORF">L3049_01925</name>
</gene>
<dbReference type="InterPro" id="IPR015943">
    <property type="entry name" value="WD40/YVTN_repeat-like_dom_sf"/>
</dbReference>
<dbReference type="SUPFAM" id="SSF47384">
    <property type="entry name" value="Homodimeric domain of signal transducing histidine kinase"/>
    <property type="match status" value="1"/>
</dbReference>
<dbReference type="SUPFAM" id="SSF55874">
    <property type="entry name" value="ATPase domain of HSP90 chaperone/DNA topoisomerase II/histidine kinase"/>
    <property type="match status" value="1"/>
</dbReference>
<sequence length="1356" mass="154814">MRAYLLTLFLFLSTQLCAENEVVSYFTVEDGLTQNEITGIVYDSKGFVWFATRGGLNRYDGYEFVKFKPKSGDTNSLSNPSIECLYEDSHGRFWIGTKSGGVNLYDPRTGLFKHFRKDSDSIHSIGDNRIISIHEQKNGNMWFGGWSGGLSIWNKEKDTFEYYLQNQKVSVIKEDAIGNLWIGTNNGIYAYDSHNKTFTRSNLKGASKYGVNDLVIDSKRNTLWITSWNKGLTGFNLETGESVNYLPKSSSELNRKFNSNSYSILLDSKGKIYMGTWGGGLYRFNPEKEHFSKVQIKPRNLGELNTDYDIILKIIEDKSGAIWVGTDGGGVCRIGNQLPFQGIAVNDDNQTGIKNFHVLTIIEDEDANVWIGTKGGGLYYSKDRLHFIEVDNLSADTNGPDFKVVKCIYESSDGTKWVGTNYGLHQLVFQNGKYYLKNKITTEKEEIRKILSLFEKEGILFVGTQQNGLWLGKQIDNPDENWKQYVPGNDSILQNERISFIRADNQNRIWVGSYKGLYFFDDKMETFASLRFVKNQKLTSDIILSWCQLNDSTFFIGTPSGLNLLTEAESGTFQIEHFHQEDGLPDDYIHALVSDDENKLWISTNCGVARFDPKNRSFKNYDESDGLQGRSFSEDCAFKNSVGEIYFGGASGFNYFQPNKIQDNQNLPEPAIISLSMHNKKVAPGEELHGRVILDEDISYTQKLVLTHREREFSLIFSALGYDAPERNNYAYRLLNYDDRWNYSSTNRMVTYNQLRAGKYVFEMKSSNNHNNWNEEPVRLQIIVIPAPWKSWWAIMIYILIALGLVALIRWVAVRQSRMAHTIELERVKGDQAQEINEMKLQFFTNISHEFRTPLTLIVAPVQELLSVENISSAGKKKLQIIEQNSKRLLRLVGQLLDFRKAETGKMKMCASKLDLIRFMKQEVNAFRGLAESNQIKLSFHSEASQMMLWFDAEKLGIVMNNLLSNAFKYVPKYGEISVMLIKQEKTARIEVRDNGKGISQSELKRIFDRFYQVDSTLNRATGGSGIGLALTKRIVELHKGTISVASTRDVETVFAIDLLLGREHFSKDQIITDFVCEESRKDFIKLNEDTVGVKEHVKKTKGDKKTILVVEDQEEINNYIASLLQDDYDVIQKFDGIEGYANSMQSLPDLIISDVMMPGMDGFELCEKVKKQERTAHIPVILLTAKTADQFKIKGITTGADAYITKPFNTEELLVQIHTLLQSRKILRDSFSKKVKLEPTNVEISSYEEEFLNKAVKIVEERMHDHNFSAEVFASSLNMSTSTLYRKLKELTTMSTNIFIRSIRLKRAAQLLADPHKSIAEISVQVGISDLKYFRKCFRDMFGSSPSEYRQSFEN</sequence>
<evidence type="ECO:0000256" key="3">
    <source>
        <dbReference type="ARBA" id="ARBA00022553"/>
    </source>
</evidence>
<name>A0ABT5VMV7_9BACT</name>
<evidence type="ECO:0000256" key="9">
    <source>
        <dbReference type="SAM" id="SignalP"/>
    </source>
</evidence>
<evidence type="ECO:0000256" key="8">
    <source>
        <dbReference type="SAM" id="Phobius"/>
    </source>
</evidence>
<dbReference type="Pfam" id="PF02518">
    <property type="entry name" value="HATPase_c"/>
    <property type="match status" value="1"/>
</dbReference>
<keyword evidence="4" id="KW-0805">Transcription regulation</keyword>
<dbReference type="RefSeq" id="WP_275108087.1">
    <property type="nucleotide sequence ID" value="NZ_JAKJSC010000001.1"/>
</dbReference>
<dbReference type="PROSITE" id="PS00041">
    <property type="entry name" value="HTH_ARAC_FAMILY_1"/>
    <property type="match status" value="1"/>
</dbReference>
<dbReference type="SUPFAM" id="SSF52172">
    <property type="entry name" value="CheY-like"/>
    <property type="match status" value="1"/>
</dbReference>
<evidence type="ECO:0000256" key="7">
    <source>
        <dbReference type="PROSITE-ProRule" id="PRU00169"/>
    </source>
</evidence>
<dbReference type="Gene3D" id="2.60.40.10">
    <property type="entry name" value="Immunoglobulins"/>
    <property type="match status" value="1"/>
</dbReference>
<dbReference type="Pfam" id="PF07494">
    <property type="entry name" value="Reg_prop"/>
    <property type="match status" value="4"/>
</dbReference>
<evidence type="ECO:0000259" key="12">
    <source>
        <dbReference type="PROSITE" id="PS50110"/>
    </source>
</evidence>
<protein>
    <recommendedName>
        <fullName evidence="2">histidine kinase</fullName>
        <ecNumber evidence="2">2.7.13.3</ecNumber>
    </recommendedName>
</protein>
<keyword evidence="3 7" id="KW-0597">Phosphoprotein</keyword>
<dbReference type="Gene3D" id="3.40.50.2300">
    <property type="match status" value="1"/>
</dbReference>
<dbReference type="InterPro" id="IPR009057">
    <property type="entry name" value="Homeodomain-like_sf"/>
</dbReference>
<dbReference type="CDD" id="cd00075">
    <property type="entry name" value="HATPase"/>
    <property type="match status" value="1"/>
</dbReference>
<comment type="caution">
    <text evidence="13">The sequence shown here is derived from an EMBL/GenBank/DDBJ whole genome shotgun (WGS) entry which is preliminary data.</text>
</comment>
<dbReference type="InterPro" id="IPR005467">
    <property type="entry name" value="His_kinase_dom"/>
</dbReference>
<dbReference type="InterPro" id="IPR003661">
    <property type="entry name" value="HisK_dim/P_dom"/>
</dbReference>
<dbReference type="CDD" id="cd00082">
    <property type="entry name" value="HisKA"/>
    <property type="match status" value="1"/>
</dbReference>
<dbReference type="InterPro" id="IPR013783">
    <property type="entry name" value="Ig-like_fold"/>
</dbReference>
<accession>A0ABT5VMV7</accession>
<dbReference type="Gene3D" id="3.30.565.10">
    <property type="entry name" value="Histidine kinase-like ATPase, C-terminal domain"/>
    <property type="match status" value="1"/>
</dbReference>
<dbReference type="EC" id="2.7.13.3" evidence="2"/>
<dbReference type="SUPFAM" id="SSF46689">
    <property type="entry name" value="Homeodomain-like"/>
    <property type="match status" value="1"/>
</dbReference>
<keyword evidence="8" id="KW-1133">Transmembrane helix</keyword>
<dbReference type="InterPro" id="IPR018062">
    <property type="entry name" value="HTH_AraC-typ_CS"/>
</dbReference>
<dbReference type="PANTHER" id="PTHR43547:SF2">
    <property type="entry name" value="HYBRID SIGNAL TRANSDUCTION HISTIDINE KINASE C"/>
    <property type="match status" value="1"/>
</dbReference>
<comment type="catalytic activity">
    <reaction evidence="1">
        <text>ATP + protein L-histidine = ADP + protein N-phospho-L-histidine.</text>
        <dbReference type="EC" id="2.7.13.3"/>
    </reaction>
</comment>
<feature type="domain" description="Histidine kinase" evidence="11">
    <location>
        <begin position="846"/>
        <end position="1063"/>
    </location>
</feature>
<dbReference type="InterPro" id="IPR004358">
    <property type="entry name" value="Sig_transdc_His_kin-like_C"/>
</dbReference>
<dbReference type="CDD" id="cd17574">
    <property type="entry name" value="REC_OmpR"/>
    <property type="match status" value="1"/>
</dbReference>
<keyword evidence="14" id="KW-1185">Reference proteome</keyword>
<feature type="transmembrane region" description="Helical" evidence="8">
    <location>
        <begin position="792"/>
        <end position="813"/>
    </location>
</feature>
<dbReference type="InterPro" id="IPR011110">
    <property type="entry name" value="Reg_prop"/>
</dbReference>
<keyword evidence="6" id="KW-0804">Transcription</keyword>
<keyword evidence="9" id="KW-0732">Signal</keyword>
<dbReference type="InterPro" id="IPR036890">
    <property type="entry name" value="HATPase_C_sf"/>
</dbReference>
<dbReference type="Pfam" id="PF12833">
    <property type="entry name" value="HTH_18"/>
    <property type="match status" value="1"/>
</dbReference>
<keyword evidence="8" id="KW-0472">Membrane</keyword>
<dbReference type="Gene3D" id="2.130.10.10">
    <property type="entry name" value="YVTN repeat-like/Quinoprotein amine dehydrogenase"/>
    <property type="match status" value="3"/>
</dbReference>
<proteinExistence type="predicted"/>
<dbReference type="SMART" id="SM00388">
    <property type="entry name" value="HisKA"/>
    <property type="match status" value="1"/>
</dbReference>
<keyword evidence="5" id="KW-0238">DNA-binding</keyword>
<dbReference type="PROSITE" id="PS50110">
    <property type="entry name" value="RESPONSE_REGULATORY"/>
    <property type="match status" value="1"/>
</dbReference>
<evidence type="ECO:0000259" key="10">
    <source>
        <dbReference type="PROSITE" id="PS01124"/>
    </source>
</evidence>
<feature type="modified residue" description="4-aspartylphosphate" evidence="7">
    <location>
        <position position="1155"/>
    </location>
</feature>
<dbReference type="Gene3D" id="1.10.10.60">
    <property type="entry name" value="Homeodomain-like"/>
    <property type="match status" value="1"/>
</dbReference>
<evidence type="ECO:0000256" key="6">
    <source>
        <dbReference type="ARBA" id="ARBA00023163"/>
    </source>
</evidence>
<dbReference type="Proteomes" id="UP001528920">
    <property type="component" value="Unassembled WGS sequence"/>
</dbReference>
<feature type="signal peptide" evidence="9">
    <location>
        <begin position="1"/>
        <end position="18"/>
    </location>
</feature>
<dbReference type="PROSITE" id="PS01124">
    <property type="entry name" value="HTH_ARAC_FAMILY_2"/>
    <property type="match status" value="1"/>
</dbReference>
<evidence type="ECO:0000256" key="5">
    <source>
        <dbReference type="ARBA" id="ARBA00023125"/>
    </source>
</evidence>
<evidence type="ECO:0000256" key="2">
    <source>
        <dbReference type="ARBA" id="ARBA00012438"/>
    </source>
</evidence>
<evidence type="ECO:0000313" key="13">
    <source>
        <dbReference type="EMBL" id="MDE5416748.1"/>
    </source>
</evidence>
<dbReference type="SUPFAM" id="SSF63829">
    <property type="entry name" value="Calcium-dependent phosphotriesterase"/>
    <property type="match status" value="1"/>
</dbReference>
<evidence type="ECO:0000256" key="4">
    <source>
        <dbReference type="ARBA" id="ARBA00023015"/>
    </source>
</evidence>
<evidence type="ECO:0000259" key="11">
    <source>
        <dbReference type="PROSITE" id="PS50109"/>
    </source>
</evidence>
<dbReference type="InterPro" id="IPR011006">
    <property type="entry name" value="CheY-like_superfamily"/>
</dbReference>
<dbReference type="InterPro" id="IPR018060">
    <property type="entry name" value="HTH_AraC"/>
</dbReference>
<dbReference type="SMART" id="SM00387">
    <property type="entry name" value="HATPase_c"/>
    <property type="match status" value="1"/>
</dbReference>
<dbReference type="SUPFAM" id="SSF50998">
    <property type="entry name" value="Quinoprotein alcohol dehydrogenase-like"/>
    <property type="match status" value="1"/>
</dbReference>
<dbReference type="InterPro" id="IPR001789">
    <property type="entry name" value="Sig_transdc_resp-reg_receiver"/>
</dbReference>